<sequence>MVHLPVPLSDRHISMNIEEGLELLQSVVFAKTHQHLHNLQIAVLRGSCDNQSYEEIAETYCFSAAHAKRVGAKLWDFLSQAIGVKVNKKNFCTILERKVK</sequence>
<dbReference type="EMBL" id="JAMZMM010000191">
    <property type="protein sequence ID" value="MCP2730340.1"/>
    <property type="molecule type" value="Genomic_DNA"/>
</dbReference>
<name>A0AAE3GT98_9CYAN</name>
<evidence type="ECO:0000313" key="2">
    <source>
        <dbReference type="EMBL" id="MCP2730340.1"/>
    </source>
</evidence>
<protein>
    <recommendedName>
        <fullName evidence="1">vWA-MoxR associated protein N-terminal HTH domain-containing protein</fullName>
    </recommendedName>
</protein>
<gene>
    <name evidence="2" type="ORF">NJ959_18065</name>
</gene>
<dbReference type="Pfam" id="PF26355">
    <property type="entry name" value="HTH_VMAP-M9"/>
    <property type="match status" value="1"/>
</dbReference>
<reference evidence="2" key="1">
    <citation type="submission" date="2022-06" db="EMBL/GenBank/DDBJ databases">
        <title>New cyanobacteria of genus Symplocastrum in benthos of Lake Baikal.</title>
        <authorList>
            <person name="Sorokovikova E."/>
            <person name="Tikhonova I."/>
            <person name="Krasnopeev A."/>
            <person name="Evseev P."/>
            <person name="Gladkikh A."/>
            <person name="Belykh O."/>
        </authorList>
    </citation>
    <scope>NUCLEOTIDE SEQUENCE</scope>
    <source>
        <strain evidence="2">BBK-W-15</strain>
    </source>
</reference>
<dbReference type="Proteomes" id="UP001204953">
    <property type="component" value="Unassembled WGS sequence"/>
</dbReference>
<feature type="non-terminal residue" evidence="2">
    <location>
        <position position="100"/>
    </location>
</feature>
<dbReference type="InterPro" id="IPR058651">
    <property type="entry name" value="HTH_VMAP-M9"/>
</dbReference>
<keyword evidence="3" id="KW-1185">Reference proteome</keyword>
<comment type="caution">
    <text evidence="2">The sequence shown here is derived from an EMBL/GenBank/DDBJ whole genome shotgun (WGS) entry which is preliminary data.</text>
</comment>
<proteinExistence type="predicted"/>
<organism evidence="2 3">
    <name type="scientific">Limnofasciculus baicalensis BBK-W-15</name>
    <dbReference type="NCBI Taxonomy" id="2699891"/>
    <lineage>
        <taxon>Bacteria</taxon>
        <taxon>Bacillati</taxon>
        <taxon>Cyanobacteriota</taxon>
        <taxon>Cyanophyceae</taxon>
        <taxon>Coleofasciculales</taxon>
        <taxon>Coleofasciculaceae</taxon>
        <taxon>Limnofasciculus</taxon>
        <taxon>Limnofasciculus baicalensis</taxon>
    </lineage>
</organism>
<dbReference type="AlphaFoldDB" id="A0AAE3GT98"/>
<feature type="domain" description="vWA-MoxR associated protein N-terminal HTH" evidence="1">
    <location>
        <begin position="15"/>
        <end position="98"/>
    </location>
</feature>
<evidence type="ECO:0000313" key="3">
    <source>
        <dbReference type="Proteomes" id="UP001204953"/>
    </source>
</evidence>
<accession>A0AAE3GT98</accession>
<evidence type="ECO:0000259" key="1">
    <source>
        <dbReference type="Pfam" id="PF26355"/>
    </source>
</evidence>